<evidence type="ECO:0000259" key="9">
    <source>
        <dbReference type="PROSITE" id="PS50885"/>
    </source>
</evidence>
<dbReference type="GO" id="GO:0004888">
    <property type="term" value="F:transmembrane signaling receptor activity"/>
    <property type="evidence" value="ECO:0007669"/>
    <property type="project" value="InterPro"/>
</dbReference>
<keyword evidence="11" id="KW-1185">Reference proteome</keyword>
<keyword evidence="4" id="KW-0175">Coiled coil</keyword>
<feature type="domain" description="PAS" evidence="8">
    <location>
        <begin position="459"/>
        <end position="492"/>
    </location>
</feature>
<feature type="domain" description="HAMP" evidence="9">
    <location>
        <begin position="362"/>
        <end position="414"/>
    </location>
</feature>
<evidence type="ECO:0000313" key="10">
    <source>
        <dbReference type="EMBL" id="QGY39346.1"/>
    </source>
</evidence>
<dbReference type="CDD" id="cd06225">
    <property type="entry name" value="HAMP"/>
    <property type="match status" value="1"/>
</dbReference>
<dbReference type="SUPFAM" id="SSF55785">
    <property type="entry name" value="PYP-like sensor domain (PAS domain)"/>
    <property type="match status" value="1"/>
</dbReference>
<dbReference type="PROSITE" id="PS50885">
    <property type="entry name" value="HAMP"/>
    <property type="match status" value="1"/>
</dbReference>
<dbReference type="Pfam" id="PF00672">
    <property type="entry name" value="HAMP"/>
    <property type="match status" value="1"/>
</dbReference>
<evidence type="ECO:0000256" key="5">
    <source>
        <dbReference type="SAM" id="MobiDB-lite"/>
    </source>
</evidence>
<dbReference type="Gene3D" id="1.10.287.950">
    <property type="entry name" value="Methyl-accepting chemotaxis protein"/>
    <property type="match status" value="1"/>
</dbReference>
<dbReference type="InterPro" id="IPR035965">
    <property type="entry name" value="PAS-like_dom_sf"/>
</dbReference>
<dbReference type="GO" id="GO:0016020">
    <property type="term" value="C:membrane"/>
    <property type="evidence" value="ECO:0007669"/>
    <property type="project" value="InterPro"/>
</dbReference>
<evidence type="ECO:0000313" key="11">
    <source>
        <dbReference type="Proteomes" id="UP000428328"/>
    </source>
</evidence>
<protein>
    <submittedName>
        <fullName evidence="10">PAS domain-containing protein</fullName>
    </submittedName>
</protein>
<dbReference type="SUPFAM" id="SSF58104">
    <property type="entry name" value="Methyl-accepting chemotaxis protein (MCP) signaling domain"/>
    <property type="match status" value="1"/>
</dbReference>
<dbReference type="Pfam" id="PF00015">
    <property type="entry name" value="MCPsignal"/>
    <property type="match status" value="1"/>
</dbReference>
<dbReference type="AlphaFoldDB" id="A0A6I6J940"/>
<dbReference type="InterPro" id="IPR003660">
    <property type="entry name" value="HAMP_dom"/>
</dbReference>
<dbReference type="CDD" id="cd11386">
    <property type="entry name" value="MCP_signal"/>
    <property type="match status" value="1"/>
</dbReference>
<evidence type="ECO:0000259" key="7">
    <source>
        <dbReference type="PROSITE" id="PS50111"/>
    </source>
</evidence>
<evidence type="ECO:0000256" key="3">
    <source>
        <dbReference type="PROSITE-ProRule" id="PRU00284"/>
    </source>
</evidence>
<dbReference type="SMART" id="SM00304">
    <property type="entry name" value="HAMP"/>
    <property type="match status" value="1"/>
</dbReference>
<dbReference type="Gene3D" id="6.10.340.10">
    <property type="match status" value="1"/>
</dbReference>
<accession>A0A6I6J940</accession>
<feature type="transmembrane region" description="Helical" evidence="6">
    <location>
        <begin position="341"/>
        <end position="362"/>
    </location>
</feature>
<gene>
    <name evidence="10" type="ORF">GM415_04165</name>
</gene>
<organism evidence="10 11">
    <name type="scientific">Pseudodesulfovibrio cashew</name>
    <dbReference type="NCBI Taxonomy" id="2678688"/>
    <lineage>
        <taxon>Bacteria</taxon>
        <taxon>Pseudomonadati</taxon>
        <taxon>Thermodesulfobacteriota</taxon>
        <taxon>Desulfovibrionia</taxon>
        <taxon>Desulfovibrionales</taxon>
        <taxon>Desulfovibrionaceae</taxon>
    </lineage>
</organism>
<dbReference type="PANTHER" id="PTHR32089:SF112">
    <property type="entry name" value="LYSOZYME-LIKE PROTEIN-RELATED"/>
    <property type="match status" value="1"/>
</dbReference>
<evidence type="ECO:0000256" key="4">
    <source>
        <dbReference type="SAM" id="Coils"/>
    </source>
</evidence>
<reference evidence="10 11" key="1">
    <citation type="submission" date="2019-11" db="EMBL/GenBank/DDBJ databases">
        <authorList>
            <person name="Zheng R.K."/>
            <person name="Sun C.M."/>
        </authorList>
    </citation>
    <scope>NUCLEOTIDE SEQUENCE [LARGE SCALE GENOMIC DNA]</scope>
    <source>
        <strain evidence="10 11">SRB007</strain>
    </source>
</reference>
<dbReference type="GO" id="GO:0006935">
    <property type="term" value="P:chemotaxis"/>
    <property type="evidence" value="ECO:0007669"/>
    <property type="project" value="InterPro"/>
</dbReference>
<dbReference type="PRINTS" id="PR00260">
    <property type="entry name" value="CHEMTRNSDUCR"/>
</dbReference>
<keyword evidence="6" id="KW-1133">Transmembrane helix</keyword>
<feature type="coiled-coil region" evidence="4">
    <location>
        <begin position="568"/>
        <end position="595"/>
    </location>
</feature>
<keyword evidence="1 3" id="KW-0807">Transducer</keyword>
<dbReference type="EMBL" id="CP046400">
    <property type="protein sequence ID" value="QGY39346.1"/>
    <property type="molecule type" value="Genomic_DNA"/>
</dbReference>
<dbReference type="Proteomes" id="UP000428328">
    <property type="component" value="Chromosome"/>
</dbReference>
<dbReference type="InterPro" id="IPR013656">
    <property type="entry name" value="PAS_4"/>
</dbReference>
<proteinExistence type="inferred from homology"/>
<dbReference type="SMART" id="SM00283">
    <property type="entry name" value="MA"/>
    <property type="match status" value="1"/>
</dbReference>
<keyword evidence="6" id="KW-0812">Transmembrane</keyword>
<sequence>MTDNFFPNQAERSMKISVKVKMAVLAVGIVIFLSIMGGVTLYGGRSVRQSTNITESQVAKFNLVRAIKLKQTELMLAGMNAMVDRDEGAVSENRMAIIEDASAFLVDRCEQLQQAVEEGQARQEAVAVTEVMQRMTRKIKEDMPRLIKENAARKKAVEDEFVDLDTRSNRLGFLVKNKLKTLLNVFHYRKDEVGEEAISGMRLSLDRLRLTLLEAFLDRDKGKLSDKHTAIIKMETDSLGKAVESFTIADASAREKNLLEALNKAVTELVTLARQELPALVAKGAAEKASMQAAFDEFNGGVKGDADRINGQLQAILEAFEAKTRQANIDLHAALDRTETWSLAAFLAAMVTLLPLLAYVTISIVRPLGKAVAYSRGIAKGDFGMKLDVRQQDEIGELCSAMTGITGVLQDIAGRIRATSNSVLKGDLRVTVPTEGLEGEFRNLAESTNQCTGSYLHYMDAMPLPLMAINNDYEIIYFNKAASDLAGFDKPEDYYRKVKCREVFKTADCNTANCACTRAMAELRAVTAETDAHPGGADMEIKYVGIPIRDEDGTACGAFEIIMDQTDIIRMQRQMDDLAERASAISAKLAESSRELNSRIDQANHGAEIQSGRAMETATAMEQMNATVLEVASSASQAAQNASQTMDKAMEGSEGTGKVVAAIGRLHAQTQILKEDMVTLGREAEAIGTVIDVITDIADQTNLLALNAAIEAARAGTAGRGFAVVADEVRKLAEKTMGATTEVNKAIGAVQESCSRNVRSTDAAAQAVDESTALAGEAGETLRLIVEYAGDSSSQIQSIAAASEEQSATAEQISQSTDEMSRISQETGETMRKAAAVVAEVDEMIQSLDGLISQMVKQ</sequence>
<comment type="similarity">
    <text evidence="2">Belongs to the methyl-accepting chemotaxis (MCP) protein family.</text>
</comment>
<keyword evidence="6" id="KW-0472">Membrane</keyword>
<dbReference type="Gene3D" id="3.30.450.20">
    <property type="entry name" value="PAS domain"/>
    <property type="match status" value="1"/>
</dbReference>
<evidence type="ECO:0000256" key="6">
    <source>
        <dbReference type="SAM" id="Phobius"/>
    </source>
</evidence>
<dbReference type="PANTHER" id="PTHR32089">
    <property type="entry name" value="METHYL-ACCEPTING CHEMOTAXIS PROTEIN MCPB"/>
    <property type="match status" value="1"/>
</dbReference>
<dbReference type="PROSITE" id="PS50111">
    <property type="entry name" value="CHEMOTAXIS_TRANSDUC_2"/>
    <property type="match status" value="1"/>
</dbReference>
<dbReference type="InterPro" id="IPR004089">
    <property type="entry name" value="MCPsignal_dom"/>
</dbReference>
<dbReference type="GO" id="GO:0007165">
    <property type="term" value="P:signal transduction"/>
    <property type="evidence" value="ECO:0007669"/>
    <property type="project" value="UniProtKB-KW"/>
</dbReference>
<feature type="transmembrane region" description="Helical" evidence="6">
    <location>
        <begin position="22"/>
        <end position="43"/>
    </location>
</feature>
<evidence type="ECO:0000256" key="1">
    <source>
        <dbReference type="ARBA" id="ARBA00023224"/>
    </source>
</evidence>
<dbReference type="InterPro" id="IPR000014">
    <property type="entry name" value="PAS"/>
</dbReference>
<evidence type="ECO:0000256" key="2">
    <source>
        <dbReference type="ARBA" id="ARBA00029447"/>
    </source>
</evidence>
<feature type="compositionally biased region" description="Low complexity" evidence="5">
    <location>
        <begin position="800"/>
        <end position="817"/>
    </location>
</feature>
<feature type="domain" description="Methyl-accepting transducer" evidence="7">
    <location>
        <begin position="585"/>
        <end position="821"/>
    </location>
</feature>
<name>A0A6I6J940_9BACT</name>
<dbReference type="Pfam" id="PF08448">
    <property type="entry name" value="PAS_4"/>
    <property type="match status" value="1"/>
</dbReference>
<dbReference type="PROSITE" id="PS50112">
    <property type="entry name" value="PAS"/>
    <property type="match status" value="1"/>
</dbReference>
<dbReference type="InterPro" id="IPR004090">
    <property type="entry name" value="Chemotax_Me-accpt_rcpt"/>
</dbReference>
<feature type="region of interest" description="Disordered" evidence="5">
    <location>
        <begin position="800"/>
        <end position="828"/>
    </location>
</feature>
<dbReference type="KEGG" id="psel:GM415_04165"/>
<evidence type="ECO:0000259" key="8">
    <source>
        <dbReference type="PROSITE" id="PS50112"/>
    </source>
</evidence>